<accession>A0A0R3TTL5</accession>
<sequence length="264" mass="30606">MREGKMERLQRKVRKRMQLNRICWLNLAQYHAIRLAIESRSPEEMICTLGVYNYITKFITKLSYRNVNDGPLVKVLMCGVNLTPKLTEKLNKTVGNAFEENAIMKSYMRVVIGVNVSFAELINSPRSIPEPDVFIFVSNMSEDFGGWGGERAFFREATSYFLNVHMPHCVFVLDAKIGANFERLIKLFRKFVPSAARCYQPCLQNKTHFKVWQLRRKEGVFANLVKILIEAFSVCYFRKVGDRLFIYWPAPDIPEQNTTPANQS</sequence>
<organism evidence="3">
    <name type="scientific">Rodentolepis nana</name>
    <name type="common">Dwarf tapeworm</name>
    <name type="synonym">Hymenolepis nana</name>
    <dbReference type="NCBI Taxonomy" id="102285"/>
    <lineage>
        <taxon>Eukaryota</taxon>
        <taxon>Metazoa</taxon>
        <taxon>Spiralia</taxon>
        <taxon>Lophotrochozoa</taxon>
        <taxon>Platyhelminthes</taxon>
        <taxon>Cestoda</taxon>
        <taxon>Eucestoda</taxon>
        <taxon>Cyclophyllidea</taxon>
        <taxon>Hymenolepididae</taxon>
        <taxon>Rodentolepis</taxon>
    </lineage>
</organism>
<protein>
    <submittedName>
        <fullName evidence="1 3">Uncharacterized protein</fullName>
    </submittedName>
</protein>
<dbReference type="Proteomes" id="UP000278807">
    <property type="component" value="Unassembled WGS sequence"/>
</dbReference>
<name>A0A0R3TTL5_RODNA</name>
<evidence type="ECO:0000313" key="2">
    <source>
        <dbReference type="Proteomes" id="UP000278807"/>
    </source>
</evidence>
<reference evidence="1 2" key="2">
    <citation type="submission" date="2018-11" db="EMBL/GenBank/DDBJ databases">
        <authorList>
            <consortium name="Pathogen Informatics"/>
        </authorList>
    </citation>
    <scope>NUCLEOTIDE SEQUENCE [LARGE SCALE GENOMIC DNA]</scope>
</reference>
<gene>
    <name evidence="1" type="ORF">HNAJ_LOCUS11055</name>
</gene>
<evidence type="ECO:0000313" key="1">
    <source>
        <dbReference type="EMBL" id="VDO09431.1"/>
    </source>
</evidence>
<dbReference type="EMBL" id="UZAE01013351">
    <property type="protein sequence ID" value="VDO09431.1"/>
    <property type="molecule type" value="Genomic_DNA"/>
</dbReference>
<dbReference type="WBParaSite" id="HNAJ_0001106501-mRNA-1">
    <property type="protein sequence ID" value="HNAJ_0001106501-mRNA-1"/>
    <property type="gene ID" value="HNAJ_0001106501"/>
</dbReference>
<keyword evidence="2" id="KW-1185">Reference proteome</keyword>
<evidence type="ECO:0000313" key="3">
    <source>
        <dbReference type="WBParaSite" id="HNAJ_0001106501-mRNA-1"/>
    </source>
</evidence>
<proteinExistence type="predicted"/>
<dbReference type="AlphaFoldDB" id="A0A0R3TTL5"/>
<reference evidence="3" key="1">
    <citation type="submission" date="2017-02" db="UniProtKB">
        <authorList>
            <consortium name="WormBaseParasite"/>
        </authorList>
    </citation>
    <scope>IDENTIFICATION</scope>
</reference>